<comment type="caution">
    <text evidence="3">The sequence shown here is derived from an EMBL/GenBank/DDBJ whole genome shotgun (WGS) entry which is preliminary data.</text>
</comment>
<name>A0A7J5UT41_9MICO</name>
<sequence>MTLFAVEYHYDIARTSDIETLRPQHRAFLRELHESGVLVASGPWLDAAAPGALMLLRADNHDAALKLLDPDPFHRAHLIVRRHARAWQPVIGTIG</sequence>
<dbReference type="SUPFAM" id="SSF54909">
    <property type="entry name" value="Dimeric alpha+beta barrel"/>
    <property type="match status" value="1"/>
</dbReference>
<dbReference type="Proteomes" id="UP000451860">
    <property type="component" value="Unassembled WGS sequence"/>
</dbReference>
<accession>A0A7J5UT41</accession>
<dbReference type="EMBL" id="WHJE01000010">
    <property type="protein sequence ID" value="KAE8765411.1"/>
    <property type="molecule type" value="Genomic_DNA"/>
</dbReference>
<evidence type="ECO:0000259" key="2">
    <source>
        <dbReference type="Pfam" id="PF03795"/>
    </source>
</evidence>
<dbReference type="RefSeq" id="WP_152201806.1">
    <property type="nucleotide sequence ID" value="NZ_VUKF01000008.1"/>
</dbReference>
<comment type="similarity">
    <text evidence="1">Belongs to the YciI family.</text>
</comment>
<evidence type="ECO:0000256" key="1">
    <source>
        <dbReference type="ARBA" id="ARBA00007689"/>
    </source>
</evidence>
<dbReference type="Gene3D" id="3.30.70.1060">
    <property type="entry name" value="Dimeric alpha+beta barrel"/>
    <property type="match status" value="1"/>
</dbReference>
<evidence type="ECO:0000313" key="3">
    <source>
        <dbReference type="EMBL" id="KAE8765411.1"/>
    </source>
</evidence>
<dbReference type="Pfam" id="PF03795">
    <property type="entry name" value="YCII"/>
    <property type="match status" value="1"/>
</dbReference>
<proteinExistence type="inferred from homology"/>
<keyword evidence="4" id="KW-1185">Reference proteome</keyword>
<dbReference type="InterPro" id="IPR011008">
    <property type="entry name" value="Dimeric_a/b-barrel"/>
</dbReference>
<gene>
    <name evidence="3" type="ORF">GB883_03830</name>
</gene>
<reference evidence="3 4" key="1">
    <citation type="submission" date="2019-10" db="EMBL/GenBank/DDBJ databases">
        <title>Georgenia wutianyii sp. nov. and Georgenia yuyongxinii sp. nov. isolated from plateau pika (Ochotona curzoniae) in the Qinghai-Tibet plateau of China.</title>
        <authorList>
            <person name="Tian Z."/>
        </authorList>
    </citation>
    <scope>NUCLEOTIDE SEQUENCE [LARGE SCALE GENOMIC DNA]</scope>
    <source>
        <strain evidence="3 4">DSM 21501</strain>
    </source>
</reference>
<dbReference type="InterPro" id="IPR005545">
    <property type="entry name" value="YCII"/>
</dbReference>
<dbReference type="AlphaFoldDB" id="A0A7J5UT41"/>
<organism evidence="3 4">
    <name type="scientific">Georgenia thermotolerans</name>
    <dbReference type="NCBI Taxonomy" id="527326"/>
    <lineage>
        <taxon>Bacteria</taxon>
        <taxon>Bacillati</taxon>
        <taxon>Actinomycetota</taxon>
        <taxon>Actinomycetes</taxon>
        <taxon>Micrococcales</taxon>
        <taxon>Bogoriellaceae</taxon>
        <taxon>Georgenia</taxon>
    </lineage>
</organism>
<dbReference type="OrthoDB" id="8968203at2"/>
<feature type="domain" description="YCII-related" evidence="2">
    <location>
        <begin position="9"/>
        <end position="87"/>
    </location>
</feature>
<protein>
    <recommendedName>
        <fullName evidence="2">YCII-related domain-containing protein</fullName>
    </recommendedName>
</protein>
<evidence type="ECO:0000313" key="4">
    <source>
        <dbReference type="Proteomes" id="UP000451860"/>
    </source>
</evidence>